<gene>
    <name evidence="9" type="ORF">IPMB12_03870</name>
</gene>
<evidence type="ECO:0000256" key="5">
    <source>
        <dbReference type="ARBA" id="ARBA00022989"/>
    </source>
</evidence>
<evidence type="ECO:0000256" key="3">
    <source>
        <dbReference type="ARBA" id="ARBA00022475"/>
    </source>
</evidence>
<dbReference type="KEGG" id="orb:IPMB12_03870"/>
<feature type="transmembrane region" description="Helical" evidence="7">
    <location>
        <begin position="167"/>
        <end position="189"/>
    </location>
</feature>
<evidence type="ECO:0000313" key="9">
    <source>
        <dbReference type="EMBL" id="QIQ20894.1"/>
    </source>
</evidence>
<evidence type="ECO:0000256" key="4">
    <source>
        <dbReference type="ARBA" id="ARBA00022692"/>
    </source>
</evidence>
<sequence>MTNSTEITPVMYRMMPWIAAMAFFMQTLDTSILNTALPSMAVYLNESPLNMQSAVISYALTLALFIPVSGFLADRFGTQRVFTFSVFLFTLGSLFCALSNTLFMLDVSRVVQGVGGAMMMPVSRLTLIKSFKRSEFLAALNASTMPGLIGPVVGPVLGGYLVEVATWHWIFLINIPIGIIGIIMGIKYMPNIKGNIKPFDGLGFGFIALCVISLTLSLEFISEGLAGRYSLMLFAAGMILLGLYIYRAKRIEYPLFPLGLFSIRTFRIGIIGNLVSRLGISAIPLLIPLLLQVAFSYSSTYSGLILMPMAIASLTMKTLVQPILRRFGYRRVLLVNTMLVGLMIMSLSQLTQQTPIIVICGILFCVGFVNSLQFTSMNSITLADLEGENTSSGNSLMAVNQQLAISFGVAFGAVLITLLSEPSTVIPHNVDSAFEISFIILGLVTFFSSIIFTRLTPKDGQNLTIRNRS</sequence>
<evidence type="ECO:0000259" key="8">
    <source>
        <dbReference type="PROSITE" id="PS50850"/>
    </source>
</evidence>
<feature type="transmembrane region" description="Helical" evidence="7">
    <location>
        <begin position="54"/>
        <end position="74"/>
    </location>
</feature>
<comment type="subcellular location">
    <subcellularLocation>
        <location evidence="1">Cell membrane</location>
        <topology evidence="1">Multi-pass membrane protein</topology>
    </subcellularLocation>
</comment>
<feature type="transmembrane region" description="Helical" evidence="7">
    <location>
        <begin position="301"/>
        <end position="320"/>
    </location>
</feature>
<dbReference type="PANTHER" id="PTHR42718">
    <property type="entry name" value="MAJOR FACILITATOR SUPERFAMILY MULTIDRUG TRANSPORTER MFSC"/>
    <property type="match status" value="1"/>
</dbReference>
<keyword evidence="2" id="KW-0813">Transport</keyword>
<evidence type="ECO:0000256" key="1">
    <source>
        <dbReference type="ARBA" id="ARBA00004651"/>
    </source>
</evidence>
<dbReference type="Gene3D" id="1.20.1720.10">
    <property type="entry name" value="Multidrug resistance protein D"/>
    <property type="match status" value="1"/>
</dbReference>
<dbReference type="InterPro" id="IPR020846">
    <property type="entry name" value="MFS_dom"/>
</dbReference>
<feature type="transmembrane region" description="Helical" evidence="7">
    <location>
        <begin position="139"/>
        <end position="161"/>
    </location>
</feature>
<proteinExistence type="predicted"/>
<evidence type="ECO:0000256" key="6">
    <source>
        <dbReference type="ARBA" id="ARBA00023136"/>
    </source>
</evidence>
<keyword evidence="5 7" id="KW-1133">Transmembrane helix</keyword>
<feature type="transmembrane region" description="Helical" evidence="7">
    <location>
        <begin position="356"/>
        <end position="375"/>
    </location>
</feature>
<protein>
    <submittedName>
        <fullName evidence="9">DHA2 family efflux MFS transporter permease subunit</fullName>
    </submittedName>
</protein>
<feature type="domain" description="Major facilitator superfamily (MFS) profile" evidence="8">
    <location>
        <begin position="15"/>
        <end position="460"/>
    </location>
</feature>
<evidence type="ECO:0000256" key="2">
    <source>
        <dbReference type="ARBA" id="ARBA00022448"/>
    </source>
</evidence>
<name>A0A6G9IAZ4_9GAMM</name>
<dbReference type="InterPro" id="IPR004638">
    <property type="entry name" value="EmrB-like"/>
</dbReference>
<feature type="transmembrane region" description="Helical" evidence="7">
    <location>
        <begin position="81"/>
        <end position="104"/>
    </location>
</feature>
<dbReference type="RefSeq" id="WP_166915132.1">
    <property type="nucleotide sequence ID" value="NZ_CP050253.1"/>
</dbReference>
<feature type="transmembrane region" description="Helical" evidence="7">
    <location>
        <begin position="396"/>
        <end position="416"/>
    </location>
</feature>
<keyword evidence="3" id="KW-1003">Cell membrane</keyword>
<dbReference type="GO" id="GO:0005886">
    <property type="term" value="C:plasma membrane"/>
    <property type="evidence" value="ECO:0007669"/>
    <property type="project" value="UniProtKB-SubCell"/>
</dbReference>
<dbReference type="InterPro" id="IPR011701">
    <property type="entry name" value="MFS"/>
</dbReference>
<keyword evidence="4 7" id="KW-0812">Transmembrane</keyword>
<dbReference type="NCBIfam" id="TIGR00711">
    <property type="entry name" value="efflux_EmrB"/>
    <property type="match status" value="1"/>
</dbReference>
<feature type="transmembrane region" description="Helical" evidence="7">
    <location>
        <begin position="436"/>
        <end position="456"/>
    </location>
</feature>
<organism evidence="9 10">
    <name type="scientific">Zophobihabitans entericus</name>
    <dbReference type="NCBI Taxonomy" id="1635327"/>
    <lineage>
        <taxon>Bacteria</taxon>
        <taxon>Pseudomonadati</taxon>
        <taxon>Pseudomonadota</taxon>
        <taxon>Gammaproteobacteria</taxon>
        <taxon>Orbales</taxon>
        <taxon>Orbaceae</taxon>
        <taxon>Zophobihabitans</taxon>
    </lineage>
</organism>
<reference evidence="9 10" key="1">
    <citation type="submission" date="2020-03" db="EMBL/GenBank/DDBJ databases">
        <title>Complete genome sequence of Orbus sp. IPMB12 (BCRC 80908).</title>
        <authorList>
            <person name="Lo W.-S."/>
            <person name="Chang T.-H."/>
            <person name="Kuo C.-H."/>
        </authorList>
    </citation>
    <scope>NUCLEOTIDE SEQUENCE [LARGE SCALE GENOMIC DNA]</scope>
    <source>
        <strain evidence="9 10">IPMB12</strain>
    </source>
</reference>
<dbReference type="PROSITE" id="PS50850">
    <property type="entry name" value="MFS"/>
    <property type="match status" value="1"/>
</dbReference>
<dbReference type="InterPro" id="IPR036259">
    <property type="entry name" value="MFS_trans_sf"/>
</dbReference>
<feature type="transmembrane region" description="Helical" evidence="7">
    <location>
        <begin position="201"/>
        <end position="221"/>
    </location>
</feature>
<dbReference type="Proteomes" id="UP000501168">
    <property type="component" value="Chromosome"/>
</dbReference>
<dbReference type="EMBL" id="CP050253">
    <property type="protein sequence ID" value="QIQ20894.1"/>
    <property type="molecule type" value="Genomic_DNA"/>
</dbReference>
<dbReference type="PANTHER" id="PTHR42718:SF46">
    <property type="entry name" value="BLR6921 PROTEIN"/>
    <property type="match status" value="1"/>
</dbReference>
<dbReference type="SUPFAM" id="SSF103473">
    <property type="entry name" value="MFS general substrate transporter"/>
    <property type="match status" value="1"/>
</dbReference>
<dbReference type="Gene3D" id="1.20.1250.20">
    <property type="entry name" value="MFS general substrate transporter like domains"/>
    <property type="match status" value="1"/>
</dbReference>
<dbReference type="InParanoid" id="A0A6G9IAZ4"/>
<dbReference type="Pfam" id="PF07690">
    <property type="entry name" value="MFS_1"/>
    <property type="match status" value="1"/>
</dbReference>
<feature type="transmembrane region" description="Helical" evidence="7">
    <location>
        <begin position="332"/>
        <end position="350"/>
    </location>
</feature>
<dbReference type="GO" id="GO:0022857">
    <property type="term" value="F:transmembrane transporter activity"/>
    <property type="evidence" value="ECO:0007669"/>
    <property type="project" value="InterPro"/>
</dbReference>
<keyword evidence="6 7" id="KW-0472">Membrane</keyword>
<feature type="transmembrane region" description="Helical" evidence="7">
    <location>
        <begin position="227"/>
        <end position="246"/>
    </location>
</feature>
<feature type="transmembrane region" description="Helical" evidence="7">
    <location>
        <begin position="274"/>
        <end position="295"/>
    </location>
</feature>
<dbReference type="AlphaFoldDB" id="A0A6G9IAZ4"/>
<keyword evidence="10" id="KW-1185">Reference proteome</keyword>
<evidence type="ECO:0000256" key="7">
    <source>
        <dbReference type="SAM" id="Phobius"/>
    </source>
</evidence>
<dbReference type="FunCoup" id="A0A6G9IAZ4">
    <property type="interactions" value="199"/>
</dbReference>
<evidence type="ECO:0000313" key="10">
    <source>
        <dbReference type="Proteomes" id="UP000501168"/>
    </source>
</evidence>
<accession>A0A6G9IAZ4</accession>